<comment type="similarity">
    <text evidence="5">Belongs to the peptidase M24B family.</text>
</comment>
<dbReference type="Pfam" id="PF00557">
    <property type="entry name" value="Peptidase_M24"/>
    <property type="match status" value="1"/>
</dbReference>
<gene>
    <name evidence="7" type="ORF">HYY65_03105</name>
</gene>
<keyword evidence="1" id="KW-0645">Protease</keyword>
<accession>A0A932GN96</accession>
<keyword evidence="2 5" id="KW-0479">Metal-binding</keyword>
<evidence type="ECO:0000259" key="6">
    <source>
        <dbReference type="Pfam" id="PF00557"/>
    </source>
</evidence>
<dbReference type="AlphaFoldDB" id="A0A932GN96"/>
<dbReference type="GO" id="GO:0008237">
    <property type="term" value="F:metallopeptidase activity"/>
    <property type="evidence" value="ECO:0007669"/>
    <property type="project" value="UniProtKB-KW"/>
</dbReference>
<dbReference type="InterPro" id="IPR001131">
    <property type="entry name" value="Peptidase_M24B_aminopep-P_CS"/>
</dbReference>
<evidence type="ECO:0000313" key="8">
    <source>
        <dbReference type="Proteomes" id="UP000741360"/>
    </source>
</evidence>
<dbReference type="Proteomes" id="UP000741360">
    <property type="component" value="Unassembled WGS sequence"/>
</dbReference>
<organism evidence="7 8">
    <name type="scientific">Tectimicrobiota bacterium</name>
    <dbReference type="NCBI Taxonomy" id="2528274"/>
    <lineage>
        <taxon>Bacteria</taxon>
        <taxon>Pseudomonadati</taxon>
        <taxon>Nitrospinota/Tectimicrobiota group</taxon>
        <taxon>Candidatus Tectimicrobiota</taxon>
    </lineage>
</organism>
<protein>
    <submittedName>
        <fullName evidence="7">Aminopeptidase P family protein</fullName>
    </submittedName>
</protein>
<keyword evidence="7" id="KW-0031">Aminopeptidase</keyword>
<evidence type="ECO:0000256" key="1">
    <source>
        <dbReference type="ARBA" id="ARBA00022670"/>
    </source>
</evidence>
<dbReference type="PANTHER" id="PTHR46112">
    <property type="entry name" value="AMINOPEPTIDASE"/>
    <property type="match status" value="1"/>
</dbReference>
<evidence type="ECO:0000256" key="4">
    <source>
        <dbReference type="ARBA" id="ARBA00023049"/>
    </source>
</evidence>
<feature type="domain" description="Peptidase M24" evidence="6">
    <location>
        <begin position="140"/>
        <end position="361"/>
    </location>
</feature>
<dbReference type="InterPro" id="IPR036005">
    <property type="entry name" value="Creatinase/aminopeptidase-like"/>
</dbReference>
<keyword evidence="4" id="KW-0482">Metalloprotease</keyword>
<dbReference type="GO" id="GO:0004177">
    <property type="term" value="F:aminopeptidase activity"/>
    <property type="evidence" value="ECO:0007669"/>
    <property type="project" value="UniProtKB-KW"/>
</dbReference>
<keyword evidence="3" id="KW-0378">Hydrolase</keyword>
<reference evidence="7" key="1">
    <citation type="submission" date="2020-07" db="EMBL/GenBank/DDBJ databases">
        <title>Huge and variable diversity of episymbiotic CPR bacteria and DPANN archaea in groundwater ecosystems.</title>
        <authorList>
            <person name="He C.Y."/>
            <person name="Keren R."/>
            <person name="Whittaker M."/>
            <person name="Farag I.F."/>
            <person name="Doudna J."/>
            <person name="Cate J.H.D."/>
            <person name="Banfield J.F."/>
        </authorList>
    </citation>
    <scope>NUCLEOTIDE SEQUENCE</scope>
    <source>
        <strain evidence="7">NC_groundwater_717_Ag_S-0.2um_59_8</strain>
    </source>
</reference>
<dbReference type="GO" id="GO:0006508">
    <property type="term" value="P:proteolysis"/>
    <property type="evidence" value="ECO:0007669"/>
    <property type="project" value="UniProtKB-KW"/>
</dbReference>
<sequence length="376" mass="41444">MNQSHEAILVVAASTINADMYYASRFLAPDPFIFLQTTSRKWIAVSDLELDRARAQAAVDEILPLSRYSERLRQQGSLEPGQAELIAEILKERSIGTLLVPASFGLELADSLRSRGYRVNFKKDPFWDERLRKSAEEIAHMTQALRATEEVLELALETIRQSTIRNGLLYQGSQPLTAEGLRRLIHHGLLDRDCVAEQTIVACSDQGCDPHEEGKGPLLPHQSIIIDVFPRSLGSRYHADITRTVVKGTPSVELKRLFDGVLAAQEEAFSRIKAGVTGQEVHEAVSSRLERLGFQTGEVNGRQQGFFHGTGHGLGLDIHELPRLGKGGGVLQSGNVVTVEPGLYYPGIGGVRIEDVVVVREEGCENLTRAPKVLQL</sequence>
<evidence type="ECO:0000256" key="5">
    <source>
        <dbReference type="RuleBase" id="RU000590"/>
    </source>
</evidence>
<dbReference type="GO" id="GO:0046872">
    <property type="term" value="F:metal ion binding"/>
    <property type="evidence" value="ECO:0007669"/>
    <property type="project" value="UniProtKB-KW"/>
</dbReference>
<name>A0A932GN96_UNCTE</name>
<dbReference type="Gene3D" id="3.90.230.10">
    <property type="entry name" value="Creatinase/methionine aminopeptidase superfamily"/>
    <property type="match status" value="1"/>
</dbReference>
<dbReference type="PANTHER" id="PTHR46112:SF2">
    <property type="entry name" value="XAA-PRO AMINOPEPTIDASE P-RELATED"/>
    <property type="match status" value="1"/>
</dbReference>
<dbReference type="PROSITE" id="PS00491">
    <property type="entry name" value="PROLINE_PEPTIDASE"/>
    <property type="match status" value="1"/>
</dbReference>
<dbReference type="SUPFAM" id="SSF55920">
    <property type="entry name" value="Creatinase/aminopeptidase"/>
    <property type="match status" value="1"/>
</dbReference>
<evidence type="ECO:0000313" key="7">
    <source>
        <dbReference type="EMBL" id="MBI3014059.1"/>
    </source>
</evidence>
<proteinExistence type="inferred from homology"/>
<evidence type="ECO:0000256" key="2">
    <source>
        <dbReference type="ARBA" id="ARBA00022723"/>
    </source>
</evidence>
<comment type="caution">
    <text evidence="7">The sequence shown here is derived from an EMBL/GenBank/DDBJ whole genome shotgun (WGS) entry which is preliminary data.</text>
</comment>
<evidence type="ECO:0000256" key="3">
    <source>
        <dbReference type="ARBA" id="ARBA00022801"/>
    </source>
</evidence>
<dbReference type="InterPro" id="IPR050659">
    <property type="entry name" value="Peptidase_M24B"/>
</dbReference>
<dbReference type="InterPro" id="IPR000994">
    <property type="entry name" value="Pept_M24"/>
</dbReference>
<dbReference type="EMBL" id="JACPSX010000052">
    <property type="protein sequence ID" value="MBI3014059.1"/>
    <property type="molecule type" value="Genomic_DNA"/>
</dbReference>